<gene>
    <name evidence="2" type="ORF">AA309_23395</name>
</gene>
<dbReference type="SUPFAM" id="SSF53850">
    <property type="entry name" value="Periplasmic binding protein-like II"/>
    <property type="match status" value="1"/>
</dbReference>
<accession>A0A0H1RE57</accession>
<dbReference type="Gene3D" id="3.40.190.150">
    <property type="entry name" value="Bordetella uptake gene, domain 1"/>
    <property type="match status" value="1"/>
</dbReference>
<dbReference type="Proteomes" id="UP000035489">
    <property type="component" value="Unassembled WGS sequence"/>
</dbReference>
<dbReference type="PANTHER" id="PTHR42928">
    <property type="entry name" value="TRICARBOXYLATE-BINDING PROTEIN"/>
    <property type="match status" value="1"/>
</dbReference>
<dbReference type="STRING" id="1225564.AA309_23395"/>
<evidence type="ECO:0000256" key="1">
    <source>
        <dbReference type="ARBA" id="ARBA00006987"/>
    </source>
</evidence>
<reference evidence="2 3" key="1">
    <citation type="submission" date="2015-05" db="EMBL/GenBank/DDBJ databases">
        <title>Draft genome sequence of Microvirga vignae strain BR3299, a novel nitrogen fixing bacteria isolated from Brazil semi-aired region.</title>
        <authorList>
            <person name="Zilli J.E."/>
            <person name="Passos S.R."/>
            <person name="Leite J."/>
            <person name="Baldani J.I."/>
            <person name="Xavier G.R."/>
            <person name="Rumjaneck N.G."/>
            <person name="Simoes-Araujo J.L."/>
        </authorList>
    </citation>
    <scope>NUCLEOTIDE SEQUENCE [LARGE SCALE GENOMIC DNA]</scope>
    <source>
        <strain evidence="2 3">BR3299</strain>
    </source>
</reference>
<dbReference type="Pfam" id="PF03401">
    <property type="entry name" value="TctC"/>
    <property type="match status" value="1"/>
</dbReference>
<evidence type="ECO:0000313" key="2">
    <source>
        <dbReference type="EMBL" id="KLK90867.1"/>
    </source>
</evidence>
<dbReference type="EMBL" id="LCYG01000064">
    <property type="protein sequence ID" value="KLK90867.1"/>
    <property type="molecule type" value="Genomic_DNA"/>
</dbReference>
<dbReference type="Gene3D" id="3.40.190.10">
    <property type="entry name" value="Periplasmic binding protein-like II"/>
    <property type="match status" value="1"/>
</dbReference>
<name>A0A0H1RE57_9HYPH</name>
<sequence>MIGNISSGFETLRKLGGAVLLSAGLVGLASPGLAQTYPARNITFVVGYAAGGTGDVIARLVAQKLSESLGKSVVVENRAGASGGIAASGVARAEPDGHTILVGQSAEIAINPHLLKGLNYNPDKDLMPISLGAVVPLGLVVPGKTPYSTLAELVAGAKSSQKGLSYATAGAGTPSHFAGELLKLKTQSNLTHVPYKGAGPALNDILGGHVDMYFSGLPAAMPNVRSGNMKLLAVSSEKRSASAPDVPTVAEAINAPGFDITLWIGFFAPRGTPNEIVTRLNEEINKILVQPDIKERLLSEGADVTPMSVEQFSIFVKTESEKYAQVAKQTGLKAE</sequence>
<organism evidence="2 3">
    <name type="scientific">Microvirga vignae</name>
    <dbReference type="NCBI Taxonomy" id="1225564"/>
    <lineage>
        <taxon>Bacteria</taxon>
        <taxon>Pseudomonadati</taxon>
        <taxon>Pseudomonadota</taxon>
        <taxon>Alphaproteobacteria</taxon>
        <taxon>Hyphomicrobiales</taxon>
        <taxon>Methylobacteriaceae</taxon>
        <taxon>Microvirga</taxon>
    </lineage>
</organism>
<dbReference type="PANTHER" id="PTHR42928:SF5">
    <property type="entry name" value="BLR1237 PROTEIN"/>
    <property type="match status" value="1"/>
</dbReference>
<proteinExistence type="inferred from homology"/>
<dbReference type="PATRIC" id="fig|1225564.3.peg.6095"/>
<evidence type="ECO:0000313" key="3">
    <source>
        <dbReference type="Proteomes" id="UP000035489"/>
    </source>
</evidence>
<dbReference type="InterPro" id="IPR005064">
    <property type="entry name" value="BUG"/>
</dbReference>
<protein>
    <recommendedName>
        <fullName evidence="4">LacI family transcriptional regulator</fullName>
    </recommendedName>
</protein>
<dbReference type="AlphaFoldDB" id="A0A0H1RE57"/>
<dbReference type="PIRSF" id="PIRSF017082">
    <property type="entry name" value="YflP"/>
    <property type="match status" value="1"/>
</dbReference>
<comment type="similarity">
    <text evidence="1">Belongs to the UPF0065 (bug) family.</text>
</comment>
<dbReference type="CDD" id="cd13578">
    <property type="entry name" value="PBP2_Bug27"/>
    <property type="match status" value="1"/>
</dbReference>
<dbReference type="RefSeq" id="WP_047191441.1">
    <property type="nucleotide sequence ID" value="NZ_LCYG01000064.1"/>
</dbReference>
<keyword evidence="3" id="KW-1185">Reference proteome</keyword>
<dbReference type="OrthoDB" id="7374807at2"/>
<comment type="caution">
    <text evidence="2">The sequence shown here is derived from an EMBL/GenBank/DDBJ whole genome shotgun (WGS) entry which is preliminary data.</text>
</comment>
<evidence type="ECO:0008006" key="4">
    <source>
        <dbReference type="Google" id="ProtNLM"/>
    </source>
</evidence>
<dbReference type="InterPro" id="IPR042100">
    <property type="entry name" value="Bug_dom1"/>
</dbReference>